<gene>
    <name evidence="2" type="ORF">GSUB_03370</name>
</gene>
<dbReference type="InterPro" id="IPR052930">
    <property type="entry name" value="TA_antitoxin_MntA"/>
</dbReference>
<feature type="domain" description="Polymerase beta nucleotidyltransferase" evidence="1">
    <location>
        <begin position="11"/>
        <end position="96"/>
    </location>
</feature>
<accession>A0A0B5FT98</accession>
<dbReference type="PANTHER" id="PTHR43852">
    <property type="entry name" value="NUCLEOTIDYLTRANSFERASE"/>
    <property type="match status" value="1"/>
</dbReference>
<reference evidence="2 3" key="1">
    <citation type="journal article" date="2015" name="Genome Announc.">
        <title>Genomes of Geoalkalibacter ferrihydriticus Z-0531T and Geoalkalibacter subterraneus Red1T, Two Haloalkaliphilic Metal-Reducing Deltaproteobacteria.</title>
        <authorList>
            <person name="Badalamenti J.P."/>
            <person name="Krajmalnik-Brown R."/>
            <person name="Torres C.I."/>
            <person name="Bond D.R."/>
        </authorList>
    </citation>
    <scope>NUCLEOTIDE SEQUENCE [LARGE SCALE GENOMIC DNA]</scope>
    <source>
        <strain evidence="2 3">Red1</strain>
    </source>
</reference>
<dbReference type="Gene3D" id="3.30.460.10">
    <property type="entry name" value="Beta Polymerase, domain 2"/>
    <property type="match status" value="1"/>
</dbReference>
<dbReference type="HOGENOM" id="CLU_130257_5_0_7"/>
<protein>
    <recommendedName>
        <fullName evidence="1">Polymerase beta nucleotidyltransferase domain-containing protein</fullName>
    </recommendedName>
</protein>
<dbReference type="KEGG" id="gsb:GSUB_03370"/>
<proteinExistence type="predicted"/>
<dbReference type="STRING" id="483547.GSUB_03370"/>
<evidence type="ECO:0000313" key="2">
    <source>
        <dbReference type="EMBL" id="AJF07884.1"/>
    </source>
</evidence>
<dbReference type="SUPFAM" id="SSF81301">
    <property type="entry name" value="Nucleotidyltransferase"/>
    <property type="match status" value="1"/>
</dbReference>
<dbReference type="Pfam" id="PF18765">
    <property type="entry name" value="Polbeta"/>
    <property type="match status" value="1"/>
</dbReference>
<dbReference type="InterPro" id="IPR041633">
    <property type="entry name" value="Polbeta"/>
</dbReference>
<dbReference type="EMBL" id="CP010311">
    <property type="protein sequence ID" value="AJF07884.1"/>
    <property type="molecule type" value="Genomic_DNA"/>
</dbReference>
<dbReference type="PANTHER" id="PTHR43852:SF2">
    <property type="entry name" value="PROTEIN ADENYLYLTRANSFERASE MNTA"/>
    <property type="match status" value="1"/>
</dbReference>
<organism evidence="2 3">
    <name type="scientific">Geoalkalibacter subterraneus</name>
    <dbReference type="NCBI Taxonomy" id="483547"/>
    <lineage>
        <taxon>Bacteria</taxon>
        <taxon>Pseudomonadati</taxon>
        <taxon>Thermodesulfobacteriota</taxon>
        <taxon>Desulfuromonadia</taxon>
        <taxon>Desulfuromonadales</taxon>
        <taxon>Geoalkalibacteraceae</taxon>
        <taxon>Geoalkalibacter</taxon>
    </lineage>
</organism>
<evidence type="ECO:0000313" key="3">
    <source>
        <dbReference type="Proteomes" id="UP000035036"/>
    </source>
</evidence>
<dbReference type="Proteomes" id="UP000035036">
    <property type="component" value="Chromosome"/>
</dbReference>
<dbReference type="CDD" id="cd05403">
    <property type="entry name" value="NT_KNTase_like"/>
    <property type="match status" value="1"/>
</dbReference>
<evidence type="ECO:0000259" key="1">
    <source>
        <dbReference type="Pfam" id="PF18765"/>
    </source>
</evidence>
<dbReference type="NCBIfam" id="NF047752">
    <property type="entry name" value="MntA_antitoxin"/>
    <property type="match status" value="1"/>
</dbReference>
<sequence length="104" mass="11617">MPARLNSLICRLAELPYVDKIILFGSRARGDAQPRSDIDLAVFAPGATSQQWVQLVDLVQEAPTLLAIDLIWYEEAGEELKTKIRQEGKVLYDRSESGAESRKS</sequence>
<dbReference type="AlphaFoldDB" id="A0A0B5FT98"/>
<dbReference type="InterPro" id="IPR043519">
    <property type="entry name" value="NT_sf"/>
</dbReference>
<name>A0A0B5FT98_9BACT</name>
<keyword evidence="3" id="KW-1185">Reference proteome</keyword>